<comment type="caution">
    <text evidence="6">The sequence shown here is derived from an EMBL/GenBank/DDBJ whole genome shotgun (WGS) entry which is preliminary data.</text>
</comment>
<keyword evidence="7" id="KW-1185">Reference proteome</keyword>
<evidence type="ECO:0000313" key="7">
    <source>
        <dbReference type="Proteomes" id="UP001139336"/>
    </source>
</evidence>
<dbReference type="Gene3D" id="3.40.50.300">
    <property type="entry name" value="P-loop containing nucleotide triphosphate hydrolases"/>
    <property type="match status" value="1"/>
</dbReference>
<dbReference type="SUPFAM" id="SSF52540">
    <property type="entry name" value="P-loop containing nucleoside triphosphate hydrolases"/>
    <property type="match status" value="1"/>
</dbReference>
<protein>
    <submittedName>
        <fullName evidence="6">ATP-binding cassette domain-containing protein</fullName>
    </submittedName>
</protein>
<reference evidence="6" key="1">
    <citation type="submission" date="2022-01" db="EMBL/GenBank/DDBJ databases">
        <title>Corynebacterium sp. nov isolated from isolated from the feces of the greater white-fronted geese (Anser albifrons) at Poyang Lake, PR China.</title>
        <authorList>
            <person name="Liu Q."/>
        </authorList>
    </citation>
    <scope>NUCLEOTIDE SEQUENCE</scope>
    <source>
        <strain evidence="6">JCM 32435</strain>
    </source>
</reference>
<evidence type="ECO:0000256" key="1">
    <source>
        <dbReference type="ARBA" id="ARBA00005417"/>
    </source>
</evidence>
<evidence type="ECO:0000256" key="3">
    <source>
        <dbReference type="ARBA" id="ARBA00022741"/>
    </source>
</evidence>
<keyword evidence="4 6" id="KW-0067">ATP-binding</keyword>
<dbReference type="InterPro" id="IPR027417">
    <property type="entry name" value="P-loop_NTPase"/>
</dbReference>
<sequence>MVRGGEQMGPTPASHAHGDVLIDVRDVTFRYGDQPVLSGVSASVRAGEVVALMGLNGTGKSTLLKLVGGSLLPESGEITVCGSPPRAWEAPLTRVAAHCDPGAVDPRHTPRRHLSWLCALSGIPVSRVEEVLPMMGLAEVADRPAGRLSLGYRQRVGLAAMELARPACVLLDEPFNGLDVAGIHWLRERIRYWAESEGRCVLLSTHHGEDARRCASRVIVVGSGSILIDAHIPDVCARYGDLERAVMEGGAR</sequence>
<name>A0A9X1TZN9_9CORY</name>
<feature type="domain" description="ABC transporter" evidence="5">
    <location>
        <begin position="22"/>
        <end position="248"/>
    </location>
</feature>
<dbReference type="PANTHER" id="PTHR43335:SF4">
    <property type="entry name" value="ABC TRANSPORTER, ATP-BINDING PROTEIN"/>
    <property type="match status" value="1"/>
</dbReference>
<keyword evidence="3" id="KW-0547">Nucleotide-binding</keyword>
<dbReference type="AlphaFoldDB" id="A0A9X1TZN9"/>
<proteinExistence type="inferred from homology"/>
<dbReference type="PANTHER" id="PTHR43335">
    <property type="entry name" value="ABC TRANSPORTER, ATP-BINDING PROTEIN"/>
    <property type="match status" value="1"/>
</dbReference>
<comment type="similarity">
    <text evidence="1">Belongs to the ABC transporter superfamily.</text>
</comment>
<dbReference type="RefSeq" id="WP_236119261.1">
    <property type="nucleotide sequence ID" value="NZ_JAKGSI010000004.1"/>
</dbReference>
<dbReference type="Pfam" id="PF00005">
    <property type="entry name" value="ABC_tran"/>
    <property type="match status" value="1"/>
</dbReference>
<dbReference type="PROSITE" id="PS50893">
    <property type="entry name" value="ABC_TRANSPORTER_2"/>
    <property type="match status" value="1"/>
</dbReference>
<evidence type="ECO:0000256" key="4">
    <source>
        <dbReference type="ARBA" id="ARBA00022840"/>
    </source>
</evidence>
<evidence type="ECO:0000256" key="2">
    <source>
        <dbReference type="ARBA" id="ARBA00022448"/>
    </source>
</evidence>
<dbReference type="SMART" id="SM00382">
    <property type="entry name" value="AAA"/>
    <property type="match status" value="1"/>
</dbReference>
<dbReference type="InterPro" id="IPR003439">
    <property type="entry name" value="ABC_transporter-like_ATP-bd"/>
</dbReference>
<dbReference type="GO" id="GO:0005524">
    <property type="term" value="F:ATP binding"/>
    <property type="evidence" value="ECO:0007669"/>
    <property type="project" value="UniProtKB-KW"/>
</dbReference>
<keyword evidence="2" id="KW-0813">Transport</keyword>
<dbReference type="GO" id="GO:0016887">
    <property type="term" value="F:ATP hydrolysis activity"/>
    <property type="evidence" value="ECO:0007669"/>
    <property type="project" value="InterPro"/>
</dbReference>
<dbReference type="Proteomes" id="UP001139336">
    <property type="component" value="Unassembled WGS sequence"/>
</dbReference>
<dbReference type="InterPro" id="IPR003593">
    <property type="entry name" value="AAA+_ATPase"/>
</dbReference>
<organism evidence="6 7">
    <name type="scientific">Corynebacterium uropygiale</name>
    <dbReference type="NCBI Taxonomy" id="1775911"/>
    <lineage>
        <taxon>Bacteria</taxon>
        <taxon>Bacillati</taxon>
        <taxon>Actinomycetota</taxon>
        <taxon>Actinomycetes</taxon>
        <taxon>Mycobacteriales</taxon>
        <taxon>Corynebacteriaceae</taxon>
        <taxon>Corynebacterium</taxon>
    </lineage>
</organism>
<evidence type="ECO:0000259" key="5">
    <source>
        <dbReference type="PROSITE" id="PS50893"/>
    </source>
</evidence>
<dbReference type="EMBL" id="JAKGSI010000004">
    <property type="protein sequence ID" value="MCF4007116.1"/>
    <property type="molecule type" value="Genomic_DNA"/>
</dbReference>
<gene>
    <name evidence="6" type="ORF">L1O03_08010</name>
</gene>
<accession>A0A9X1TZN9</accession>
<evidence type="ECO:0000313" key="6">
    <source>
        <dbReference type="EMBL" id="MCF4007116.1"/>
    </source>
</evidence>